<keyword evidence="14" id="KW-0966">Cell projection</keyword>
<keyword evidence="15" id="KW-0373">Hyaluronic acid</keyword>
<evidence type="ECO:0000256" key="6">
    <source>
        <dbReference type="ARBA" id="ARBA00022659"/>
    </source>
</evidence>
<dbReference type="OrthoDB" id="441660at2759"/>
<keyword evidence="7 26" id="KW-0732">Signal</keyword>
<evidence type="ECO:0000256" key="16">
    <source>
        <dbReference type="ARBA" id="ARBA00023319"/>
    </source>
</evidence>
<feature type="disulfide bond" evidence="24">
    <location>
        <begin position="291"/>
        <end position="312"/>
    </location>
</feature>
<feature type="region of interest" description="Disordered" evidence="25">
    <location>
        <begin position="1907"/>
        <end position="1928"/>
    </location>
</feature>
<dbReference type="Gene3D" id="3.10.100.10">
    <property type="entry name" value="Mannose-Binding Protein A, subunit A"/>
    <property type="match status" value="3"/>
</dbReference>
<feature type="domain" description="Link" evidence="31">
    <location>
        <begin position="147"/>
        <end position="242"/>
    </location>
</feature>
<feature type="compositionally biased region" description="Polar residues" evidence="25">
    <location>
        <begin position="2431"/>
        <end position="2449"/>
    </location>
</feature>
<dbReference type="EMBL" id="JABFDY010000027">
    <property type="protein sequence ID" value="KAF7687410.1"/>
    <property type="molecule type" value="Genomic_DNA"/>
</dbReference>
<dbReference type="PROSITE" id="PS50963">
    <property type="entry name" value="LINK_2"/>
    <property type="match status" value="2"/>
</dbReference>
<evidence type="ECO:0000259" key="27">
    <source>
        <dbReference type="PROSITE" id="PS50026"/>
    </source>
</evidence>
<dbReference type="InterPro" id="IPR001304">
    <property type="entry name" value="C-type_lectin-like"/>
</dbReference>
<evidence type="ECO:0000256" key="10">
    <source>
        <dbReference type="ARBA" id="ARBA00022837"/>
    </source>
</evidence>
<feature type="compositionally biased region" description="Polar residues" evidence="25">
    <location>
        <begin position="1186"/>
        <end position="1195"/>
    </location>
</feature>
<dbReference type="FunFam" id="3.10.100.10:FF:000011">
    <property type="entry name" value="Aggrecan core protein"/>
    <property type="match status" value="1"/>
</dbReference>
<dbReference type="PROSITE" id="PS00615">
    <property type="entry name" value="C_TYPE_LECTIN_1"/>
    <property type="match status" value="1"/>
</dbReference>
<dbReference type="SUPFAM" id="SSF56436">
    <property type="entry name" value="C-type lectin-like"/>
    <property type="match status" value="3"/>
</dbReference>
<dbReference type="PROSITE" id="PS01187">
    <property type="entry name" value="EGF_CA"/>
    <property type="match status" value="1"/>
</dbReference>
<feature type="compositionally biased region" description="Low complexity" evidence="25">
    <location>
        <begin position="1340"/>
        <end position="1349"/>
    </location>
</feature>
<evidence type="ECO:0000256" key="9">
    <source>
        <dbReference type="ARBA" id="ARBA00022737"/>
    </source>
</evidence>
<sequence length="2797" mass="302945">MLLDIKHILWLLCLCCTSLGLVSGTILVAPPVSGSLSGKVVLPCHFSILPTASPSNATTTGTDHLRIKWTKIDGDSEFTVIVAQFGVTKVGPSYKGRVSVPSHPQNIGDASLTVVKLRASDAGTYRCEVMYGIEDTQDMVNLDVSGVVFHYRPKSDRYTLTYEKAVETCENVGATIATAEQLKAAYEDGFDQCDAGWIADQTVRYPITNPRPGCSGNLPGKPGVRSYGNRMPNEMYDVYCYADKLKGDVFFTTESNKMTFEEAKSECERNNAVLASPGQLHSAWRNGLDRCDYGWLSDGSARHPVSIARTQCGGGLLGVRTMYQFRNQTGFPDPTMKLGAYCYIGYEHTTWVDVKFDVVSTTSPSLASSTTAQTAFSESFLEPKKSIYSQTTIDDSENQPPTDSPFMFSTSMAPSSSSDSTSSQHLTEDLEVDDSVTSPVDKNMLQTQDFEISTTAGPSVPKIPLDKLEVNEVIEIGTNPPDVLFSAARSTEPMFALGKTEESILEKDKIDTPSILIVEPATLISIPVKQSSTTKDDSIMPSITTVTETSPTEETQSTQGSEFVMAEPPSIQTTATDGLSMAVSTDASLTFTTYTVQQSTTHFDDTTPESSKSSIPMKLATTVLNEILTDSVISTKSVSGTPKPTVEGVTNIKDTEHISSTHSPERSTKNCTDLSSVHVIIITVQQNESAELAPLIPQSPIIPEVPDERIPSPVDGEPIWDSKESTSDFPPVTTSSVELSFVNGKQEVSIEPEKSYAEKEARGDVFESVSSTLQNLTQTEEKIETVSSFDYSLVDNGATQHVPLESNQDITQPMPIFLSTMEPTYLQDKDQNLVESIPPTSLIQDPEEEVLMEEGIIPYTGFTDERSFSPKPPQPSELPGNATAATISDVLPSKPEETTEETSPPLEEGSGQEKATIEVVQVTQKSTTLQPTKSILSGINVYAFTTKSPISATHQTDNMLTSDTTENQSVSKSPIMVTSSPASKSITSTKSSITVEEGSGIETHDFIITIPTLQLTSTNDADATTPHSAPMPENVVIQTEETILATPSHASSEIIFPRQEEEGSGEMSVSTEEKTIKDVQSGTQSVTFEFSEADGSGDQPNLLSTTEFSTFSPLHTTTSIASEKVSSTESSTMQSEAKQSFFTTTTRTFTVDQSISIESSSADIGTTPESVKFNQSTTDTMAETSYYKTESPFSTDSKESHTGLAPTQKIPQSEGSGEESGEFEDGVSGDFFNTAVESMPPSQLSSTNDVFTTDIPKHTTVMEVSSDLAHSTMTSAFTVGEGSGDQIEDHLYTVSVTSPTSVTTSAVSESYTITSSSVIADHFSSSPSHVESTRNATYLTSSTEPSIIEESADNISKTTEASKEYSIRTEEAEISYAKSTLDYSDVETSTLSTKLTASASQISSSPAQTETMSSFLESGSGDTEDTTIESEGVDDDGSGDLVSTFLESFPPSVTPTLEHVLTTSVAGMPFEGTLGYVEGSDTATTEVNTEFSVKTEEAETSENKTTLDQQSVQTSTQYASYNPELTSTMSSTIQKEAISISLYAGSGDMEDSTLEGTEEGSTEDEGSGAFIESAAPSQGPSTDITTEKPETLIDFGIKDLPLVVTTSTFKDSVALTNEDSLGKQPTVTTLPVMLGTGTLKSFTEDGGSGDEMQVTTSNELQSVTIETTIQTSTQSAANVQLPHNVETSTQDSPNTSLPTESSYTTLVNEVSVQTSPESAVTGTDIQTPVLSVIYQDGKDKEVTTSGSEIISSKIATKLYDTQSITSPVITFIDEIKDDDLFSAVTDSMGDHSTKTEFITKDNIIIDADTVPELEPSSPFSSTIITEEAAGITAVTMTPQSSSILTEESEGSGTDTPVLPSLDLNLPTKSFLEETTAKDIDLSGSVKEEETETKTTLSVKIPDERFTAQTPSTPAQTTQYTNTGTSHPSDTTAHITYSTNQPTFTTTGSVYTSQQSHIITKPIHTTTSQPKTSLHVTSIPSHTHTLPQSSDSILTAVSTDDFSGDSVSVEDSVTKTVTVDVDSALREAVFATPGYNADKSTDSKQSGFISFTRESGTEEGSGLTSEHIVSSGSDFTETTTDEETTTIIARDRFEEHSVTTAATTDSLITSTVQFLQSSIAPLVDLPAKEQVSTVISSKMSSPTTQSPQLADTLVLESVADTTKIPGIITHSAIDAVSDYESSTNPLVESKPDLVYTVAPEIEVTEPTNKDLESNTSARTTTQFDSTVQPSTKFGAYEIVQTQTDEVKDNTTPETKISSPLLPEESSGDVISEILIEDSTATTFIMLTDHTDFSTTQARSKEPDSTTYAPQILKTASFQPEAVFEVALTSQPTKDTPAAENLLTTTISIMSMSTSENDKYIEDDTSETPFVESKPDWTNYEAENETPLESTPVYESKTVSTTESFTSKEDVAAVVASVDKEVSKEQDTVGQVGESSNEIPQSTDYTSSPDEIQTHTAKTASLTDMPDTPRLDPGYTILEESLDIGGNQSCSDNECKNGGSCLQRGNVQICSCLPGYTGDQCEIDIDECHSNPCHNGGTCVDGINCFSCVCLPSYRGSVCEEDTEICSYGWHKFQGHCYKYFPHRRTWDVAERECRLVGGHLTSILSHEEQQFVNGLGHDYQWIGLNDKMFENDFRWSDGRFLQYENWRPNQPDSFFSNGEDCVVMIWHEDGQWNDVPCNYHLTYSCKKGTVSCRQPPVVPNARTFGQMRLHYEINSLVRYQCMDGFIQRHLPTIRCKRDGSWDLPKISCMNPSNFQRQYSQRYRPFRNYGSHRKRSAEEPASSPQKHHHHAFKDNKTKQ</sequence>
<dbReference type="Proteomes" id="UP000606274">
    <property type="component" value="Unassembled WGS sequence"/>
</dbReference>
<keyword evidence="9" id="KW-0677">Repeat</keyword>
<evidence type="ECO:0000259" key="28">
    <source>
        <dbReference type="PROSITE" id="PS50041"/>
    </source>
</evidence>
<dbReference type="SUPFAM" id="SSF57196">
    <property type="entry name" value="EGF/Laminin"/>
    <property type="match status" value="1"/>
</dbReference>
<feature type="domain" description="Link" evidence="31">
    <location>
        <begin position="247"/>
        <end position="344"/>
    </location>
</feature>
<dbReference type="PROSITE" id="PS01241">
    <property type="entry name" value="LINK_1"/>
    <property type="match status" value="2"/>
</dbReference>
<feature type="region of interest" description="Disordered" evidence="25">
    <location>
        <begin position="862"/>
        <end position="914"/>
    </location>
</feature>
<feature type="region of interest" description="Disordered" evidence="25">
    <location>
        <begin position="1186"/>
        <end position="1229"/>
    </location>
</feature>
<dbReference type="PROSITE" id="PS50923">
    <property type="entry name" value="SUSHI"/>
    <property type="match status" value="1"/>
</dbReference>
<feature type="compositionally biased region" description="Acidic residues" evidence="25">
    <location>
        <begin position="1216"/>
        <end position="1227"/>
    </location>
</feature>
<dbReference type="CDD" id="cd00033">
    <property type="entry name" value="CCP"/>
    <property type="match status" value="1"/>
</dbReference>
<dbReference type="FunFam" id="2.10.25.10:FF:000012">
    <property type="entry name" value="Delta-like protein"/>
    <property type="match status" value="1"/>
</dbReference>
<dbReference type="PRINTS" id="PR01265">
    <property type="entry name" value="LINKMODULE"/>
</dbReference>
<feature type="compositionally biased region" description="Polar residues" evidence="25">
    <location>
        <begin position="1841"/>
        <end position="1854"/>
    </location>
</feature>
<dbReference type="PANTHER" id="PTHR22804">
    <property type="entry name" value="AGGRECAN/VERSICAN PROTEOGLYCAN"/>
    <property type="match status" value="1"/>
</dbReference>
<keyword evidence="16" id="KW-0393">Immunoglobulin domain</keyword>
<protein>
    <recommendedName>
        <fullName evidence="18">Versican core protein</fullName>
    </recommendedName>
    <alternativeName>
        <fullName evidence="19">Chondroitin sulfate proteoglycan core protein 2</fullName>
    </alternativeName>
    <alternativeName>
        <fullName evidence="20">Large fibroblast proteoglycan</fullName>
    </alternativeName>
    <alternativeName>
        <fullName evidence="21">PG-M</fullName>
    </alternativeName>
</protein>
<dbReference type="SMART" id="SM00406">
    <property type="entry name" value="IGv"/>
    <property type="match status" value="1"/>
</dbReference>
<dbReference type="PANTHER" id="PTHR22804:SF6">
    <property type="entry name" value="VERSICAN CORE PROTEIN"/>
    <property type="match status" value="1"/>
</dbReference>
<reference evidence="32" key="1">
    <citation type="submission" date="2020-08" db="EMBL/GenBank/DDBJ databases">
        <title>Chromosome-level assembly of Southern catfish (Silurus meridionalis) provides insights into visual adaptation to the nocturnal and benthic lifestyles.</title>
        <authorList>
            <person name="Zhang Y."/>
            <person name="Wang D."/>
            <person name="Peng Z."/>
        </authorList>
    </citation>
    <scope>NUCLEOTIDE SEQUENCE</scope>
    <source>
        <strain evidence="32">SWU-2019-XX</strain>
        <tissue evidence="32">Muscle</tissue>
    </source>
</reference>
<keyword evidence="6 23" id="KW-0768">Sushi</keyword>
<keyword evidence="11" id="KW-0654">Proteoglycan</keyword>
<dbReference type="GO" id="GO:0045202">
    <property type="term" value="C:synapse"/>
    <property type="evidence" value="ECO:0007669"/>
    <property type="project" value="TreeGrafter"/>
</dbReference>
<dbReference type="CDD" id="cd00054">
    <property type="entry name" value="EGF_CA"/>
    <property type="match status" value="1"/>
</dbReference>
<dbReference type="Pfam" id="PF00059">
    <property type="entry name" value="Lectin_C"/>
    <property type="match status" value="1"/>
</dbReference>
<evidence type="ECO:0000256" key="2">
    <source>
        <dbReference type="ARBA" id="ARBA00004593"/>
    </source>
</evidence>
<feature type="region of interest" description="Disordered" evidence="25">
    <location>
        <begin position="1965"/>
        <end position="1990"/>
    </location>
</feature>
<dbReference type="GO" id="GO:0033165">
    <property type="term" value="C:interphotoreceptor matrix"/>
    <property type="evidence" value="ECO:0007669"/>
    <property type="project" value="UniProtKB-SubCell"/>
</dbReference>
<feature type="chain" id="PRO_5035790915" description="Versican core protein" evidence="26">
    <location>
        <begin position="25"/>
        <end position="2797"/>
    </location>
</feature>
<feature type="region of interest" description="Disordered" evidence="25">
    <location>
        <begin position="2422"/>
        <end position="2449"/>
    </location>
</feature>
<keyword evidence="3" id="KW-0964">Secreted</keyword>
<feature type="region of interest" description="Disordered" evidence="25">
    <location>
        <begin position="2053"/>
        <end position="2079"/>
    </location>
</feature>
<accession>A0A8T0AA97</accession>
<dbReference type="SMART" id="SM00179">
    <property type="entry name" value="EGF_CA"/>
    <property type="match status" value="1"/>
</dbReference>
<dbReference type="FunFam" id="3.10.100.10:FF:000002">
    <property type="entry name" value="Hyaluronan proteoglycan link protein 1"/>
    <property type="match status" value="1"/>
</dbReference>
<comment type="subcellular location">
    <subcellularLocation>
        <location evidence="1">Cell projection</location>
        <location evidence="1">Cilium</location>
        <location evidence="1">Photoreceptor outer segment</location>
    </subcellularLocation>
    <subcellularLocation>
        <location evidence="2">Secreted</location>
        <location evidence="2">Extracellular space</location>
        <location evidence="2">Extracellular matrix</location>
        <location evidence="2">Interphotoreceptor matrix</location>
    </subcellularLocation>
</comment>
<dbReference type="GO" id="GO:0072534">
    <property type="term" value="C:perineuronal net"/>
    <property type="evidence" value="ECO:0007669"/>
    <property type="project" value="TreeGrafter"/>
</dbReference>
<dbReference type="GO" id="GO:0030246">
    <property type="term" value="F:carbohydrate binding"/>
    <property type="evidence" value="ECO:0007669"/>
    <property type="project" value="UniProtKB-KW"/>
</dbReference>
<dbReference type="CDD" id="cd03588">
    <property type="entry name" value="CLECT_CSPGs"/>
    <property type="match status" value="1"/>
</dbReference>
<feature type="region of interest" description="Disordered" evidence="25">
    <location>
        <begin position="1395"/>
        <end position="1438"/>
    </location>
</feature>
<keyword evidence="12 22" id="KW-1015">Disulfide bond</keyword>
<feature type="compositionally biased region" description="Acidic residues" evidence="25">
    <location>
        <begin position="1422"/>
        <end position="1438"/>
    </location>
</feature>
<feature type="domain" description="EGF-like" evidence="27">
    <location>
        <begin position="2522"/>
        <end position="2558"/>
    </location>
</feature>
<dbReference type="PROSITE" id="PS50835">
    <property type="entry name" value="IG_LIKE"/>
    <property type="match status" value="1"/>
</dbReference>
<dbReference type="SMART" id="SM00032">
    <property type="entry name" value="CCP"/>
    <property type="match status" value="1"/>
</dbReference>
<dbReference type="PROSITE" id="PS00010">
    <property type="entry name" value="ASX_HYDROXYL"/>
    <property type="match status" value="1"/>
</dbReference>
<dbReference type="FunFam" id="3.10.100.10:FF:000003">
    <property type="entry name" value="Versican core protein"/>
    <property type="match status" value="1"/>
</dbReference>
<evidence type="ECO:0000256" key="25">
    <source>
        <dbReference type="SAM" id="MobiDB-lite"/>
    </source>
</evidence>
<dbReference type="InterPro" id="IPR018378">
    <property type="entry name" value="C-type_lectin_CS"/>
</dbReference>
<evidence type="ECO:0000256" key="23">
    <source>
        <dbReference type="PROSITE-ProRule" id="PRU00302"/>
    </source>
</evidence>
<dbReference type="PROSITE" id="PS50041">
    <property type="entry name" value="C_TYPE_LECTIN_2"/>
    <property type="match status" value="1"/>
</dbReference>
<feature type="disulfide bond" evidence="22">
    <location>
        <begin position="2510"/>
        <end position="2519"/>
    </location>
</feature>
<keyword evidence="13" id="KW-0325">Glycoprotein</keyword>
<dbReference type="SUPFAM" id="SSF57535">
    <property type="entry name" value="Complement control module/SCR domain"/>
    <property type="match status" value="1"/>
</dbReference>
<organism evidence="32 33">
    <name type="scientific">Silurus meridionalis</name>
    <name type="common">Southern catfish</name>
    <name type="synonym">Silurus soldatovi meridionalis</name>
    <dbReference type="NCBI Taxonomy" id="175797"/>
    <lineage>
        <taxon>Eukaryota</taxon>
        <taxon>Metazoa</taxon>
        <taxon>Chordata</taxon>
        <taxon>Craniata</taxon>
        <taxon>Vertebrata</taxon>
        <taxon>Euteleostomi</taxon>
        <taxon>Actinopterygii</taxon>
        <taxon>Neopterygii</taxon>
        <taxon>Teleostei</taxon>
        <taxon>Ostariophysi</taxon>
        <taxon>Siluriformes</taxon>
        <taxon>Siluridae</taxon>
        <taxon>Silurus</taxon>
    </lineage>
</organism>
<dbReference type="InterPro" id="IPR018097">
    <property type="entry name" value="EGF_Ca-bd_CS"/>
</dbReference>
<dbReference type="SMART" id="SM00181">
    <property type="entry name" value="EGF"/>
    <property type="match status" value="2"/>
</dbReference>
<feature type="disulfide bond" evidence="23">
    <location>
        <begin position="2720"/>
        <end position="2747"/>
    </location>
</feature>
<evidence type="ECO:0000256" key="7">
    <source>
        <dbReference type="ARBA" id="ARBA00022729"/>
    </source>
</evidence>
<feature type="compositionally biased region" description="Polar residues" evidence="25">
    <location>
        <begin position="1323"/>
        <end position="1339"/>
    </location>
</feature>
<dbReference type="PROSITE" id="PS50026">
    <property type="entry name" value="EGF_3"/>
    <property type="match status" value="2"/>
</dbReference>
<dbReference type="GO" id="GO:0010001">
    <property type="term" value="P:glial cell differentiation"/>
    <property type="evidence" value="ECO:0007669"/>
    <property type="project" value="TreeGrafter"/>
</dbReference>
<evidence type="ECO:0000313" key="33">
    <source>
        <dbReference type="Proteomes" id="UP000606274"/>
    </source>
</evidence>
<comment type="caution">
    <text evidence="32">The sequence shown here is derived from an EMBL/GenBank/DDBJ whole genome shotgun (WGS) entry which is preliminary data.</text>
</comment>
<feature type="region of interest" description="Disordered" evidence="25">
    <location>
        <begin position="1546"/>
        <end position="1586"/>
    </location>
</feature>
<keyword evidence="33" id="KW-1185">Reference proteome</keyword>
<dbReference type="InterPro" id="IPR000742">
    <property type="entry name" value="EGF"/>
</dbReference>
<feature type="domain" description="Ig-like" evidence="29">
    <location>
        <begin position="34"/>
        <end position="145"/>
    </location>
</feature>
<dbReference type="Gene3D" id="2.10.25.10">
    <property type="entry name" value="Laminin"/>
    <property type="match status" value="2"/>
</dbReference>
<dbReference type="InterPro" id="IPR050691">
    <property type="entry name" value="Hyaluronan_bind_Proteoglycan"/>
</dbReference>
<dbReference type="GO" id="GO:0001750">
    <property type="term" value="C:photoreceptor outer segment"/>
    <property type="evidence" value="ECO:0007669"/>
    <property type="project" value="UniProtKB-SubCell"/>
</dbReference>
<evidence type="ECO:0000259" key="31">
    <source>
        <dbReference type="PROSITE" id="PS50963"/>
    </source>
</evidence>
<evidence type="ECO:0000256" key="26">
    <source>
        <dbReference type="SAM" id="SignalP"/>
    </source>
</evidence>
<feature type="region of interest" description="Disordered" evidence="25">
    <location>
        <begin position="390"/>
        <end position="437"/>
    </location>
</feature>
<feature type="signal peptide" evidence="26">
    <location>
        <begin position="1"/>
        <end position="24"/>
    </location>
</feature>
<feature type="compositionally biased region" description="Polar residues" evidence="25">
    <location>
        <begin position="2061"/>
        <end position="2074"/>
    </location>
</feature>
<dbReference type="InterPro" id="IPR035976">
    <property type="entry name" value="Sushi/SCR/CCP_sf"/>
</dbReference>
<dbReference type="InterPro" id="IPR001881">
    <property type="entry name" value="EGF-like_Ca-bd_dom"/>
</dbReference>
<dbReference type="InterPro" id="IPR013106">
    <property type="entry name" value="Ig_V-set"/>
</dbReference>
<evidence type="ECO:0000256" key="1">
    <source>
        <dbReference type="ARBA" id="ARBA00004504"/>
    </source>
</evidence>
<feature type="compositionally biased region" description="Low complexity" evidence="25">
    <location>
        <begin position="1395"/>
        <end position="1408"/>
    </location>
</feature>
<evidence type="ECO:0000313" key="32">
    <source>
        <dbReference type="EMBL" id="KAF7687410.1"/>
    </source>
</evidence>
<dbReference type="Gene3D" id="2.10.70.10">
    <property type="entry name" value="Complement Module, domain 1"/>
    <property type="match status" value="1"/>
</dbReference>
<evidence type="ECO:0000256" key="4">
    <source>
        <dbReference type="ARBA" id="ARBA00022530"/>
    </source>
</evidence>
<dbReference type="InterPro" id="IPR003599">
    <property type="entry name" value="Ig_sub"/>
</dbReference>
<dbReference type="GO" id="GO:0005509">
    <property type="term" value="F:calcium ion binding"/>
    <property type="evidence" value="ECO:0007669"/>
    <property type="project" value="InterPro"/>
</dbReference>
<evidence type="ECO:0000256" key="17">
    <source>
        <dbReference type="ARBA" id="ARBA00043896"/>
    </source>
</evidence>
<feature type="domain" description="C-type lectin" evidence="28">
    <location>
        <begin position="2571"/>
        <end position="2685"/>
    </location>
</feature>
<dbReference type="PROSITE" id="PS00022">
    <property type="entry name" value="EGF_1"/>
    <property type="match status" value="2"/>
</dbReference>
<feature type="compositionally biased region" description="Polar residues" evidence="25">
    <location>
        <begin position="1575"/>
        <end position="1584"/>
    </location>
</feature>
<feature type="compositionally biased region" description="Polar residues" evidence="25">
    <location>
        <begin position="390"/>
        <end position="401"/>
    </location>
</feature>
<feature type="region of interest" description="Disordered" evidence="25">
    <location>
        <begin position="1323"/>
        <end position="1366"/>
    </location>
</feature>
<evidence type="ECO:0000256" key="18">
    <source>
        <dbReference type="ARBA" id="ARBA00044099"/>
    </source>
</evidence>
<evidence type="ECO:0000256" key="24">
    <source>
        <dbReference type="PROSITE-ProRule" id="PRU00323"/>
    </source>
</evidence>
<dbReference type="PROSITE" id="PS01186">
    <property type="entry name" value="EGF_2"/>
    <property type="match status" value="1"/>
</dbReference>
<feature type="domain" description="EGF-like" evidence="27">
    <location>
        <begin position="2484"/>
        <end position="2520"/>
    </location>
</feature>
<evidence type="ECO:0000256" key="20">
    <source>
        <dbReference type="ARBA" id="ARBA00044263"/>
    </source>
</evidence>
<evidence type="ECO:0000256" key="13">
    <source>
        <dbReference type="ARBA" id="ARBA00023180"/>
    </source>
</evidence>
<dbReference type="CDD" id="cd03520">
    <property type="entry name" value="Link_domain_CSPGs_modules_2_4"/>
    <property type="match status" value="1"/>
</dbReference>
<feature type="compositionally biased region" description="Acidic residues" evidence="25">
    <location>
        <begin position="1548"/>
        <end position="1566"/>
    </location>
</feature>
<evidence type="ECO:0000259" key="30">
    <source>
        <dbReference type="PROSITE" id="PS50923"/>
    </source>
</evidence>
<dbReference type="FunFam" id="2.10.70.10:FF:000003">
    <property type="entry name" value="Versican core protein"/>
    <property type="match status" value="1"/>
</dbReference>
<dbReference type="GO" id="GO:0002052">
    <property type="term" value="P:positive regulation of neuroblast proliferation"/>
    <property type="evidence" value="ECO:0007669"/>
    <property type="project" value="TreeGrafter"/>
</dbReference>
<dbReference type="InterPro" id="IPR013783">
    <property type="entry name" value="Ig-like_fold"/>
</dbReference>
<dbReference type="GO" id="GO:0005540">
    <property type="term" value="F:hyaluronic acid binding"/>
    <property type="evidence" value="ECO:0007669"/>
    <property type="project" value="UniProtKB-KW"/>
</dbReference>
<keyword evidence="4" id="KW-0272">Extracellular matrix</keyword>
<feature type="disulfide bond" evidence="22">
    <location>
        <begin position="2548"/>
        <end position="2557"/>
    </location>
</feature>
<evidence type="ECO:0000256" key="3">
    <source>
        <dbReference type="ARBA" id="ARBA00022525"/>
    </source>
</evidence>
<dbReference type="InterPro" id="IPR000436">
    <property type="entry name" value="Sushi_SCR_CCP_dom"/>
</dbReference>
<dbReference type="Gene3D" id="2.60.40.10">
    <property type="entry name" value="Immunoglobulins"/>
    <property type="match status" value="1"/>
</dbReference>
<keyword evidence="5 22" id="KW-0245">EGF-like domain</keyword>
<dbReference type="InterPro" id="IPR036179">
    <property type="entry name" value="Ig-like_dom_sf"/>
</dbReference>
<dbReference type="SMART" id="SM00034">
    <property type="entry name" value="CLECT"/>
    <property type="match status" value="1"/>
</dbReference>
<feature type="region of interest" description="Disordered" evidence="25">
    <location>
        <begin position="1841"/>
        <end position="1860"/>
    </location>
</feature>
<proteinExistence type="predicted"/>
<evidence type="ECO:0000256" key="22">
    <source>
        <dbReference type="PROSITE-ProRule" id="PRU00076"/>
    </source>
</evidence>
<feature type="domain" description="Sushi" evidence="30">
    <location>
        <begin position="2689"/>
        <end position="2749"/>
    </location>
</feature>
<feature type="disulfide bond" evidence="23">
    <location>
        <begin position="2691"/>
        <end position="2734"/>
    </location>
</feature>
<dbReference type="InterPro" id="IPR016186">
    <property type="entry name" value="C-type_lectin-like/link_sf"/>
</dbReference>
<dbReference type="CDD" id="cd03517">
    <property type="entry name" value="Link_domain_CSPGs_modules_1_3"/>
    <property type="match status" value="1"/>
</dbReference>
<feature type="region of interest" description="Disordered" evidence="25">
    <location>
        <begin position="2243"/>
        <end position="2262"/>
    </location>
</feature>
<evidence type="ECO:0000256" key="11">
    <source>
        <dbReference type="ARBA" id="ARBA00022974"/>
    </source>
</evidence>
<dbReference type="InterPro" id="IPR007110">
    <property type="entry name" value="Ig-like_dom"/>
</dbReference>
<feature type="region of interest" description="Disordered" evidence="25">
    <location>
        <begin position="962"/>
        <end position="983"/>
    </location>
</feature>
<evidence type="ECO:0000256" key="21">
    <source>
        <dbReference type="ARBA" id="ARBA00044266"/>
    </source>
</evidence>
<dbReference type="InterPro" id="IPR000152">
    <property type="entry name" value="EGF-type_Asp/Asn_hydroxyl_site"/>
</dbReference>
<evidence type="ECO:0000256" key="5">
    <source>
        <dbReference type="ARBA" id="ARBA00022536"/>
    </source>
</evidence>
<dbReference type="GO" id="GO:0007155">
    <property type="term" value="P:cell adhesion"/>
    <property type="evidence" value="ECO:0007669"/>
    <property type="project" value="InterPro"/>
</dbReference>
<dbReference type="Pfam" id="PF07686">
    <property type="entry name" value="V-set"/>
    <property type="match status" value="1"/>
</dbReference>
<dbReference type="SMART" id="SM00409">
    <property type="entry name" value="IG"/>
    <property type="match status" value="1"/>
</dbReference>
<comment type="caution">
    <text evidence="22">Lacks conserved residue(s) required for the propagation of feature annotation.</text>
</comment>
<feature type="region of interest" description="Disordered" evidence="25">
    <location>
        <begin position="2767"/>
        <end position="2797"/>
    </location>
</feature>
<dbReference type="GO" id="GO:0007417">
    <property type="term" value="P:central nervous system development"/>
    <property type="evidence" value="ECO:0007669"/>
    <property type="project" value="TreeGrafter"/>
</dbReference>
<feature type="disulfide bond" evidence="24">
    <location>
        <begin position="193"/>
        <end position="214"/>
    </location>
</feature>
<dbReference type="GO" id="GO:0005615">
    <property type="term" value="C:extracellular space"/>
    <property type="evidence" value="ECO:0007669"/>
    <property type="project" value="TreeGrafter"/>
</dbReference>
<evidence type="ECO:0000256" key="19">
    <source>
        <dbReference type="ARBA" id="ARBA00044230"/>
    </source>
</evidence>
<feature type="compositionally biased region" description="Low complexity" evidence="25">
    <location>
        <begin position="1907"/>
        <end position="1920"/>
    </location>
</feature>
<dbReference type="InterPro" id="IPR016187">
    <property type="entry name" value="CTDL_fold"/>
</dbReference>
<keyword evidence="8" id="KW-0430">Lectin</keyword>
<keyword evidence="10" id="KW-0106">Calcium</keyword>
<feature type="compositionally biased region" description="Polar residues" evidence="25">
    <location>
        <begin position="1409"/>
        <end position="1421"/>
    </location>
</feature>
<feature type="compositionally biased region" description="Low complexity" evidence="25">
    <location>
        <begin position="404"/>
        <end position="423"/>
    </location>
</feature>
<evidence type="ECO:0000256" key="8">
    <source>
        <dbReference type="ARBA" id="ARBA00022734"/>
    </source>
</evidence>
<dbReference type="InterPro" id="IPR033987">
    <property type="entry name" value="CSPG_CTLD"/>
</dbReference>
<evidence type="ECO:0000259" key="29">
    <source>
        <dbReference type="PROSITE" id="PS50835"/>
    </source>
</evidence>
<dbReference type="FunFam" id="2.10.25.10:FF:000006">
    <property type="entry name" value="Versican core protein-like isoform 1"/>
    <property type="match status" value="1"/>
</dbReference>
<dbReference type="GO" id="GO:0001501">
    <property type="term" value="P:skeletal system development"/>
    <property type="evidence" value="ECO:0007669"/>
    <property type="project" value="TreeGrafter"/>
</dbReference>
<feature type="compositionally biased region" description="Polar residues" evidence="25">
    <location>
        <begin position="962"/>
        <end position="972"/>
    </location>
</feature>
<evidence type="ECO:0000256" key="12">
    <source>
        <dbReference type="ARBA" id="ARBA00023157"/>
    </source>
</evidence>
<dbReference type="SUPFAM" id="SSF48726">
    <property type="entry name" value="Immunoglobulin"/>
    <property type="match status" value="1"/>
</dbReference>
<evidence type="ECO:0000256" key="14">
    <source>
        <dbReference type="ARBA" id="ARBA00023273"/>
    </source>
</evidence>
<dbReference type="CDD" id="cd00053">
    <property type="entry name" value="EGF"/>
    <property type="match status" value="1"/>
</dbReference>
<dbReference type="SMART" id="SM00445">
    <property type="entry name" value="LINK"/>
    <property type="match status" value="2"/>
</dbReference>
<comment type="function">
    <text evidence="17">May play a role in intercellular signaling and in connecting cells with the extracellular matrix. May take part in the regulation of cell motility, growth and differentiation. Binds hyaluronic acid.</text>
</comment>
<dbReference type="Pfam" id="PF00084">
    <property type="entry name" value="Sushi"/>
    <property type="match status" value="1"/>
</dbReference>
<dbReference type="InterPro" id="IPR000538">
    <property type="entry name" value="Link_dom"/>
</dbReference>
<dbReference type="Pfam" id="PF00193">
    <property type="entry name" value="Xlink"/>
    <property type="match status" value="2"/>
</dbReference>
<name>A0A8T0AA97_SILME</name>
<gene>
    <name evidence="32" type="ORF">HF521_014638</name>
</gene>
<evidence type="ECO:0000256" key="15">
    <source>
        <dbReference type="ARBA" id="ARBA00023290"/>
    </source>
</evidence>